<keyword evidence="2" id="KW-1185">Reference proteome</keyword>
<name>A0A5B7INC4_PORTR</name>
<protein>
    <submittedName>
        <fullName evidence="1">Uncharacterized protein</fullName>
    </submittedName>
</protein>
<comment type="caution">
    <text evidence="1">The sequence shown here is derived from an EMBL/GenBank/DDBJ whole genome shotgun (WGS) entry which is preliminary data.</text>
</comment>
<evidence type="ECO:0000313" key="2">
    <source>
        <dbReference type="Proteomes" id="UP000324222"/>
    </source>
</evidence>
<proteinExistence type="predicted"/>
<dbReference type="AlphaFoldDB" id="A0A5B7INC4"/>
<gene>
    <name evidence="1" type="ORF">E2C01_078623</name>
</gene>
<evidence type="ECO:0000313" key="1">
    <source>
        <dbReference type="EMBL" id="MPC83903.1"/>
    </source>
</evidence>
<reference evidence="1 2" key="1">
    <citation type="submission" date="2019-05" db="EMBL/GenBank/DDBJ databases">
        <title>Another draft genome of Portunus trituberculatus and its Hox gene families provides insights of decapod evolution.</title>
        <authorList>
            <person name="Jeong J.-H."/>
            <person name="Song I."/>
            <person name="Kim S."/>
            <person name="Choi T."/>
            <person name="Kim D."/>
            <person name="Ryu S."/>
            <person name="Kim W."/>
        </authorList>
    </citation>
    <scope>NUCLEOTIDE SEQUENCE [LARGE SCALE GENOMIC DNA]</scope>
    <source>
        <tissue evidence="1">Muscle</tissue>
    </source>
</reference>
<dbReference type="EMBL" id="VSRR010063847">
    <property type="protein sequence ID" value="MPC83903.1"/>
    <property type="molecule type" value="Genomic_DNA"/>
</dbReference>
<sequence length="222" mass="25476">MHQEEIEESVGQRDRAEAEGNLVDATVRCHPCRVLLDSCSSLSLMSLGLVSFSEETVKIQLFTWAGLLEFDVIEWTEVVVVVQGCVAVNTCMTVIVRGNVMKRHTDRIVMSMSRLQEAEMRQEFHSDDSSTLFLRHPERIEEPLTVLLDTWVRLTCCITNTGLDKVRNSTDNSTLPTTRFLLKFIHATDTLREMNTKRVRHWFDFVFGQTLLSELQTAIRLQ</sequence>
<organism evidence="1 2">
    <name type="scientific">Portunus trituberculatus</name>
    <name type="common">Swimming crab</name>
    <name type="synonym">Neptunus trituberculatus</name>
    <dbReference type="NCBI Taxonomy" id="210409"/>
    <lineage>
        <taxon>Eukaryota</taxon>
        <taxon>Metazoa</taxon>
        <taxon>Ecdysozoa</taxon>
        <taxon>Arthropoda</taxon>
        <taxon>Crustacea</taxon>
        <taxon>Multicrustacea</taxon>
        <taxon>Malacostraca</taxon>
        <taxon>Eumalacostraca</taxon>
        <taxon>Eucarida</taxon>
        <taxon>Decapoda</taxon>
        <taxon>Pleocyemata</taxon>
        <taxon>Brachyura</taxon>
        <taxon>Eubrachyura</taxon>
        <taxon>Portunoidea</taxon>
        <taxon>Portunidae</taxon>
        <taxon>Portuninae</taxon>
        <taxon>Portunus</taxon>
    </lineage>
</organism>
<accession>A0A5B7INC4</accession>
<dbReference type="Proteomes" id="UP000324222">
    <property type="component" value="Unassembled WGS sequence"/>
</dbReference>